<dbReference type="Pfam" id="PF14064">
    <property type="entry name" value="HmuY"/>
    <property type="match status" value="1"/>
</dbReference>
<protein>
    <recommendedName>
        <fullName evidence="3">HmuY family protein</fullName>
    </recommendedName>
</protein>
<keyword evidence="2" id="KW-1185">Reference proteome</keyword>
<dbReference type="OrthoDB" id="1190814at2"/>
<evidence type="ECO:0000313" key="2">
    <source>
        <dbReference type="Proteomes" id="UP000306918"/>
    </source>
</evidence>
<name>A0A4S8HPD6_9BACT</name>
<dbReference type="PROSITE" id="PS51257">
    <property type="entry name" value="PROKAR_LIPOPROTEIN"/>
    <property type="match status" value="1"/>
</dbReference>
<gene>
    <name evidence="1" type="ORF">FAM09_20025</name>
</gene>
<sequence length="208" mass="21867">MRKFSIWIVAALVVTTSACKKDSDSSSAPLEAKTVNDINSNPADNGGYAMYFNLTTGTTVAAADSNSTKWDIAFRTTTIKINSGTSGPGTAAAQIVSTGFDDLIEAPAEGYATDSDAGYAIPTGANKGWYTYTGAAASGPQHAILPIAGKTIVVKTANGKYAKIQIVSYYKGNPNITTAEFADLTTRSLGGYYTIRYMIQADGSRKLQ</sequence>
<organism evidence="1 2">
    <name type="scientific">Niastella caeni</name>
    <dbReference type="NCBI Taxonomy" id="2569763"/>
    <lineage>
        <taxon>Bacteria</taxon>
        <taxon>Pseudomonadati</taxon>
        <taxon>Bacteroidota</taxon>
        <taxon>Chitinophagia</taxon>
        <taxon>Chitinophagales</taxon>
        <taxon>Chitinophagaceae</taxon>
        <taxon>Niastella</taxon>
    </lineage>
</organism>
<dbReference type="RefSeq" id="WP_136578911.1">
    <property type="nucleotide sequence ID" value="NZ_STFF01000005.1"/>
</dbReference>
<dbReference type="CDD" id="cd12105">
    <property type="entry name" value="HmuY"/>
    <property type="match status" value="1"/>
</dbReference>
<dbReference type="InterPro" id="IPR025921">
    <property type="entry name" value="HmuY"/>
</dbReference>
<evidence type="ECO:0008006" key="3">
    <source>
        <dbReference type="Google" id="ProtNLM"/>
    </source>
</evidence>
<proteinExistence type="predicted"/>
<accession>A0A4S8HPD6</accession>
<dbReference type="Proteomes" id="UP000306918">
    <property type="component" value="Unassembled WGS sequence"/>
</dbReference>
<comment type="caution">
    <text evidence="1">The sequence shown here is derived from an EMBL/GenBank/DDBJ whole genome shotgun (WGS) entry which is preliminary data.</text>
</comment>
<dbReference type="AlphaFoldDB" id="A0A4S8HPD6"/>
<dbReference type="EMBL" id="STFF01000005">
    <property type="protein sequence ID" value="THU37237.1"/>
    <property type="molecule type" value="Genomic_DNA"/>
</dbReference>
<reference evidence="1 2" key="1">
    <citation type="submission" date="2019-04" db="EMBL/GenBank/DDBJ databases">
        <title>Niastella caeni sp. nov., isolated from activated sludge.</title>
        <authorList>
            <person name="Sheng M."/>
        </authorList>
    </citation>
    <scope>NUCLEOTIDE SEQUENCE [LARGE SCALE GENOMIC DNA]</scope>
    <source>
        <strain evidence="1 2">HX-2-15</strain>
    </source>
</reference>
<evidence type="ECO:0000313" key="1">
    <source>
        <dbReference type="EMBL" id="THU37237.1"/>
    </source>
</evidence>